<feature type="domain" description="GAF" evidence="1">
    <location>
        <begin position="67"/>
        <end position="200"/>
    </location>
</feature>
<keyword evidence="4" id="KW-1185">Reference proteome</keyword>
<dbReference type="SUPFAM" id="SSF55781">
    <property type="entry name" value="GAF domain-like"/>
    <property type="match status" value="1"/>
</dbReference>
<organism evidence="3 4">
    <name type="scientific">Roseomonas acroporae</name>
    <dbReference type="NCBI Taxonomy" id="2937791"/>
    <lineage>
        <taxon>Bacteria</taxon>
        <taxon>Pseudomonadati</taxon>
        <taxon>Pseudomonadota</taxon>
        <taxon>Alphaproteobacteria</taxon>
        <taxon>Acetobacterales</taxon>
        <taxon>Roseomonadaceae</taxon>
        <taxon>Roseomonas</taxon>
    </lineage>
</organism>
<evidence type="ECO:0000259" key="1">
    <source>
        <dbReference type="Pfam" id="PF01590"/>
    </source>
</evidence>
<dbReference type="SUPFAM" id="SSF46689">
    <property type="entry name" value="Homeodomain-like"/>
    <property type="match status" value="1"/>
</dbReference>
<reference evidence="3" key="1">
    <citation type="submission" date="2022-04" db="EMBL/GenBank/DDBJ databases">
        <title>Roseomonas acroporae sp. nov., isolated from coral Acropora digitifera.</title>
        <authorList>
            <person name="Sun H."/>
        </authorList>
    </citation>
    <scope>NUCLEOTIDE SEQUENCE</scope>
    <source>
        <strain evidence="3">NAR14</strain>
    </source>
</reference>
<evidence type="ECO:0000313" key="4">
    <source>
        <dbReference type="Proteomes" id="UP001139516"/>
    </source>
</evidence>
<evidence type="ECO:0000313" key="3">
    <source>
        <dbReference type="EMBL" id="MCK8786143.1"/>
    </source>
</evidence>
<feature type="domain" description="DNA binding HTH" evidence="2">
    <location>
        <begin position="284"/>
        <end position="321"/>
    </location>
</feature>
<evidence type="ECO:0000259" key="2">
    <source>
        <dbReference type="Pfam" id="PF02954"/>
    </source>
</evidence>
<dbReference type="InterPro" id="IPR009057">
    <property type="entry name" value="Homeodomain-like_sf"/>
</dbReference>
<gene>
    <name evidence="3" type="ORF">M0638_17345</name>
</gene>
<dbReference type="Pfam" id="PF01590">
    <property type="entry name" value="GAF"/>
    <property type="match status" value="1"/>
</dbReference>
<sequence>MARPSQRPHAEQVRAVLEDGTAARSTIAASWRRCMTLYRLDPERAVPPPILPEAAMRERRERLGALVAAAQPVMERLLQATGGMGCCVLLTDRDGVPVERRGHGSDDRQFRDWGLWTGALWNEAHAGTNGIGTCLAERRALTVHRDQHFHTFHAGLSCTTVPVFDHAGELAGALDVSSCRADLTEQVSGLIAAATAEAARRIEERNFRHAFPRARIVLADETAPSGAAPGALLAIDADDLVVGATRAARLALGITAERLRRPLPAADLLDGGRDGAPEDDLGRAERAALQRALARAGGNVSATASALGLSRATLHRKLRRLGLRGRE</sequence>
<dbReference type="AlphaFoldDB" id="A0A9X1YB15"/>
<dbReference type="InterPro" id="IPR029016">
    <property type="entry name" value="GAF-like_dom_sf"/>
</dbReference>
<dbReference type="RefSeq" id="WP_248668260.1">
    <property type="nucleotide sequence ID" value="NZ_JALPRX010000076.1"/>
</dbReference>
<dbReference type="EMBL" id="JALPRX010000076">
    <property type="protein sequence ID" value="MCK8786143.1"/>
    <property type="molecule type" value="Genomic_DNA"/>
</dbReference>
<dbReference type="InterPro" id="IPR003018">
    <property type="entry name" value="GAF"/>
</dbReference>
<accession>A0A9X1YB15</accession>
<dbReference type="Pfam" id="PF02954">
    <property type="entry name" value="HTH_8"/>
    <property type="match status" value="1"/>
</dbReference>
<protein>
    <submittedName>
        <fullName evidence="3">GAF domain-containing protein</fullName>
    </submittedName>
</protein>
<dbReference type="PRINTS" id="PR01590">
    <property type="entry name" value="HTHFIS"/>
</dbReference>
<dbReference type="GO" id="GO:0043565">
    <property type="term" value="F:sequence-specific DNA binding"/>
    <property type="evidence" value="ECO:0007669"/>
    <property type="project" value="InterPro"/>
</dbReference>
<dbReference type="Gene3D" id="3.30.450.40">
    <property type="match status" value="1"/>
</dbReference>
<name>A0A9X1YB15_9PROT</name>
<dbReference type="InterPro" id="IPR002197">
    <property type="entry name" value="HTH_Fis"/>
</dbReference>
<proteinExistence type="predicted"/>
<comment type="caution">
    <text evidence="3">The sequence shown here is derived from an EMBL/GenBank/DDBJ whole genome shotgun (WGS) entry which is preliminary data.</text>
</comment>
<dbReference type="Proteomes" id="UP001139516">
    <property type="component" value="Unassembled WGS sequence"/>
</dbReference>
<dbReference type="Gene3D" id="1.10.10.60">
    <property type="entry name" value="Homeodomain-like"/>
    <property type="match status" value="1"/>
</dbReference>